<evidence type="ECO:0000313" key="5">
    <source>
        <dbReference type="Proteomes" id="UP000265618"/>
    </source>
</evidence>
<proteinExistence type="inferred from homology"/>
<keyword evidence="2" id="KW-0808">Transferase</keyword>
<dbReference type="GO" id="GO:0008887">
    <property type="term" value="F:glycerate kinase activity"/>
    <property type="evidence" value="ECO:0007669"/>
    <property type="project" value="InterPro"/>
</dbReference>
<dbReference type="Gene3D" id="3.40.50.10350">
    <property type="entry name" value="Glycerate kinase, domain 1"/>
    <property type="match status" value="1"/>
</dbReference>
<evidence type="ECO:0000256" key="3">
    <source>
        <dbReference type="ARBA" id="ARBA00022777"/>
    </source>
</evidence>
<dbReference type="InterPro" id="IPR036129">
    <property type="entry name" value="Glycerate_kinase_sf"/>
</dbReference>
<evidence type="ECO:0000256" key="1">
    <source>
        <dbReference type="ARBA" id="ARBA00006284"/>
    </source>
</evidence>
<dbReference type="PANTHER" id="PTHR21599:SF0">
    <property type="entry name" value="GLYCERATE KINASE"/>
    <property type="match status" value="1"/>
</dbReference>
<feature type="non-terminal residue" evidence="4">
    <location>
        <position position="399"/>
    </location>
</feature>
<evidence type="ECO:0000313" key="4">
    <source>
        <dbReference type="EMBL" id="GIQ82666.1"/>
    </source>
</evidence>
<dbReference type="InterPro" id="IPR018197">
    <property type="entry name" value="Glycerate_kinase_RE-like"/>
</dbReference>
<evidence type="ECO:0000256" key="2">
    <source>
        <dbReference type="ARBA" id="ARBA00022679"/>
    </source>
</evidence>
<dbReference type="NCBIfam" id="TIGR00045">
    <property type="entry name" value="glycerate kinase"/>
    <property type="match status" value="1"/>
</dbReference>
<dbReference type="InterPro" id="IPR004381">
    <property type="entry name" value="Glycerate_kinase"/>
</dbReference>
<gene>
    <name evidence="4" type="ORF">KIPB_003839</name>
</gene>
<keyword evidence="3 4" id="KW-0418">Kinase</keyword>
<dbReference type="GO" id="GO:0031388">
    <property type="term" value="P:organic acid phosphorylation"/>
    <property type="evidence" value="ECO:0007669"/>
    <property type="project" value="InterPro"/>
</dbReference>
<dbReference type="InterPro" id="IPR018193">
    <property type="entry name" value="Glyc_kinase_flavodox-like_fold"/>
</dbReference>
<dbReference type="OrthoDB" id="10262596at2759"/>
<comment type="caution">
    <text evidence="4">The sequence shown here is derived from an EMBL/GenBank/DDBJ whole genome shotgun (WGS) entry which is preliminary data.</text>
</comment>
<dbReference type="Pfam" id="PF02595">
    <property type="entry name" value="Gly_kinase"/>
    <property type="match status" value="1"/>
</dbReference>
<protein>
    <submittedName>
        <fullName evidence="4">Glycerate kinase</fullName>
    </submittedName>
</protein>
<comment type="similarity">
    <text evidence="1">Belongs to the glycerate kinase type-1 family.</text>
</comment>
<dbReference type="Proteomes" id="UP000265618">
    <property type="component" value="Unassembled WGS sequence"/>
</dbReference>
<sequence length="399" mass="40949">RVCGVVSEELSPHGYTCDQAVLSDGGEGFLSAMTAITQCSTHTVTVQGPLNGVPVEAQIGYDSRTRTCFVEMAQASGLELLSVSDRDPEATSTYGTGELLSACLSLDVTPPPLSIMLGIGGSATCDAGLGCAQALGVVFTDREGAPITAPLTGGTLSSVHGVDSASVQRVRDAFRGVSLMVACDVDNVLLGSSGSVYVYAPQKGASPDALVRLEAGMAHVAPMLDRQTEGEGERVSMMPGAGAAGGIAAGLSAFCQAELVTGSALVCRALSIRDRAEGAVCVLTGEGRFDKQSLMGKVVSAVVDATPVDVPVGIICGTSLLHKEGETETHPLSLPCTSTVSGVRAVSIPRGADTTKGEDKTVPVFALTDTHPIDLCLSDPEPILRSTVRDRVLPYLNSL</sequence>
<organism evidence="4 5">
    <name type="scientific">Kipferlia bialata</name>
    <dbReference type="NCBI Taxonomy" id="797122"/>
    <lineage>
        <taxon>Eukaryota</taxon>
        <taxon>Metamonada</taxon>
        <taxon>Carpediemonas-like organisms</taxon>
        <taxon>Kipferlia</taxon>
    </lineage>
</organism>
<reference evidence="4 5" key="1">
    <citation type="journal article" date="2018" name="PLoS ONE">
        <title>The draft genome of Kipferlia bialata reveals reductive genome evolution in fornicate parasites.</title>
        <authorList>
            <person name="Tanifuji G."/>
            <person name="Takabayashi S."/>
            <person name="Kume K."/>
            <person name="Takagi M."/>
            <person name="Nakayama T."/>
            <person name="Kamikawa R."/>
            <person name="Inagaki Y."/>
            <person name="Hashimoto T."/>
        </authorList>
    </citation>
    <scope>NUCLEOTIDE SEQUENCE [LARGE SCALE GENOMIC DNA]</scope>
    <source>
        <strain evidence="4">NY0173</strain>
    </source>
</reference>
<dbReference type="AlphaFoldDB" id="A0A9K3CT15"/>
<accession>A0A9K3CT15</accession>
<keyword evidence="5" id="KW-1185">Reference proteome</keyword>
<dbReference type="EMBL" id="BDIP01000772">
    <property type="protein sequence ID" value="GIQ82666.1"/>
    <property type="molecule type" value="Genomic_DNA"/>
</dbReference>
<dbReference type="PANTHER" id="PTHR21599">
    <property type="entry name" value="GLYCERATE KINASE"/>
    <property type="match status" value="1"/>
</dbReference>
<dbReference type="Gene3D" id="3.90.1510.10">
    <property type="entry name" value="Glycerate kinase, domain 2"/>
    <property type="match status" value="1"/>
</dbReference>
<name>A0A9K3CT15_9EUKA</name>
<dbReference type="SUPFAM" id="SSF110738">
    <property type="entry name" value="Glycerate kinase I"/>
    <property type="match status" value="1"/>
</dbReference>